<dbReference type="GO" id="GO:0003677">
    <property type="term" value="F:DNA binding"/>
    <property type="evidence" value="ECO:0007669"/>
    <property type="project" value="UniProtKB-KW"/>
</dbReference>
<evidence type="ECO:0000256" key="1">
    <source>
        <dbReference type="ARBA" id="ARBA00001968"/>
    </source>
</evidence>
<dbReference type="GO" id="GO:0006310">
    <property type="term" value="P:DNA recombination"/>
    <property type="evidence" value="ECO:0007669"/>
    <property type="project" value="UniProtKB-KW"/>
</dbReference>
<sequence>AITCKEMSLMKEAEASKSVPKRTKARYEREYALFGQWCRAKSIKMITETVLLDYFTEKSKTKKSSSLWSTYSMLRKTLLEEDNVDISKYPKLHAFLKNEYAIHQADNVPSKSETFSRDEINKFLLEAPDDIYLMTKQLILESVVREMSSSSDEEIAAAYLLLKKRRKKTNRRFWVNPFYTINLGYSSYIVAQELNHDPVKFHGFYRMSKRTFQTLVEIIKPEISKRDTNYRKAVSAEERLLITLRYLATGDSYRALTYYFMRGLTTISNIIATTTEAIWTVLQPKYMSTPTPEKWTSIADRYYTLWNIPNCLGSLDGKHFRIKRLPKTGSTFYNYKGYFSIVLMACADADGLFTTIDVGEIGRNSDGAVFRTSNLGHALQLGLLELPQPRPLPLGNDDFPFYFVADEAFPLKNYIMRPYSKRTLDNRKRVFNYRLSRGRRSVECAFGMLVSKFRLFEGPICCKEETINSVIKAACVLHNFIRIKQGIFTQPTETIADRQDQVALIIGITGACHAEELSKMTIDDIEDNGALLNVSVQDSETQATRVCSFANGDGDWLSVYRKYIGLRSRVTEHRRLLVNYRNGKCLPQPVGRHTVAKFPQRVAEYLKLANVTHYTGRCFRRTSASLLTNSGADVSLKKKRKRENKKKRQDKRKKSRDLRQFRRNLKQDTKESTAYFSHGHERTTYRRLQKKVILDYFTEKSKTMKSSSLWCTYSILRKMLLVNDNVNISKFVKLLSFIRKAAATEQSIGTCSKSEAFSQKEVNKFLVEAPDDTYLMMKVALIIGIAGACRVEELLKMTIDGVTDDGTLLVISIRDSETQTPRVCSVGNCEGDRLSWLSIYRKYIGLRAAVTEHRRLFVNYKNSKCLTQSVGKNTFGKIPQKIAKYLKLQNVTHYSGRCFRRTSLVLLANAGVDILLLKKFGGWHFPTFLGVVKYEIEDQEEDQELQTMESVPEKSRARYEREHSLFLEWCQEKDVKTYTENVLLNYFKDKSKTMKSSSLWCTYSMLRKKLLIENNVNISKFMKLLAFLKQEAANQQATNITSKSETFTRQEINTFLLEAPDDIYLVMKIALIIGIAGACRRDELLRMTVDDVEDNGTLLIITIHDSETLTPRVCSVGNGEGDWLSIYRKYARLRAPITEHKRLFVNYKNGKCLTQPVGINTFGKIPQKIAEYLKLPNLSQFTGRCFRRTSAQLLSEAGADILTLKKYGGWHFPSTRRKKNFRIKSGNQYRKNPEHGTKGNAACFSIGARKKNIKMFTEDVILDYFSEKSKTLKSSSLWSAYSMLKRMLFLEDNVDISKFSKLLAFLKREAAGYQARKTETFTREEINRFLLEAPDETYLMMKVVLIIGVAGACRAEELFKMTVDDIVDNGTILIITIHDSETKTPEDLLGRIKENRRLFVNFKNGKCANLPVGKNTFGKMPHKIAEYLELPNSSEYTGRCFRRTSVVLRAKAVPDILTPKKLIFFMFELAFGRCLCKEEEDQEDQEVVFKDRELSTLESLPEKSRAKYEREHSLLITWCQEKHLEATTEQGILEYLIQKSKTMKSSSIWCTYSMLKKTLLIEDKVDISKFPKLLEFLKSKTIRPRPTKPEIFTRDEIKKFLMEAPDDTYLLMKVALILGIAGACRREELLKMTIDDVEDNGTLLIIAIHDSETLTPRVCSVGNGEGDWLSVYRKYIGLRAKITQHRRLFVTYRNGKCQSQPVGKNTLGKIPQKIAEYLKLPTSSQYTGRCYRGTSAVLLAKAGADILTLKKYGGWHFPST</sequence>
<keyword evidence="2" id="KW-0479">Metal-binding</keyword>
<accession>A0AAV8Z4F8</accession>
<dbReference type="PANTHER" id="PTHR30349">
    <property type="entry name" value="PHAGE INTEGRASE-RELATED"/>
    <property type="match status" value="1"/>
</dbReference>
<name>A0AAV8Z4F8_9CUCU</name>
<evidence type="ECO:0000256" key="5">
    <source>
        <dbReference type="SAM" id="MobiDB-lite"/>
    </source>
</evidence>
<dbReference type="PROSITE" id="PS51898">
    <property type="entry name" value="TYR_RECOMBINASE"/>
    <property type="match status" value="1"/>
</dbReference>
<dbReference type="Gene3D" id="1.10.443.10">
    <property type="entry name" value="Intergrase catalytic core"/>
    <property type="match status" value="5"/>
</dbReference>
<dbReference type="InterPro" id="IPR027806">
    <property type="entry name" value="HARBI1_dom"/>
</dbReference>
<proteinExistence type="predicted"/>
<dbReference type="Pfam" id="PF00589">
    <property type="entry name" value="Phage_integrase"/>
    <property type="match status" value="1"/>
</dbReference>
<organism evidence="7 8">
    <name type="scientific">Aromia moschata</name>
    <dbReference type="NCBI Taxonomy" id="1265417"/>
    <lineage>
        <taxon>Eukaryota</taxon>
        <taxon>Metazoa</taxon>
        <taxon>Ecdysozoa</taxon>
        <taxon>Arthropoda</taxon>
        <taxon>Hexapoda</taxon>
        <taxon>Insecta</taxon>
        <taxon>Pterygota</taxon>
        <taxon>Neoptera</taxon>
        <taxon>Endopterygota</taxon>
        <taxon>Coleoptera</taxon>
        <taxon>Polyphaga</taxon>
        <taxon>Cucujiformia</taxon>
        <taxon>Chrysomeloidea</taxon>
        <taxon>Cerambycidae</taxon>
        <taxon>Cerambycinae</taxon>
        <taxon>Callichromatini</taxon>
        <taxon>Aromia</taxon>
    </lineage>
</organism>
<evidence type="ECO:0000313" key="8">
    <source>
        <dbReference type="Proteomes" id="UP001162162"/>
    </source>
</evidence>
<dbReference type="PANTHER" id="PTHR30349:SF41">
    <property type="entry name" value="INTEGRASE_RECOMBINASE PROTEIN MJ0367-RELATED"/>
    <property type="match status" value="1"/>
</dbReference>
<keyword evidence="3" id="KW-0238">DNA-binding</keyword>
<evidence type="ECO:0000256" key="3">
    <source>
        <dbReference type="ARBA" id="ARBA00023125"/>
    </source>
</evidence>
<dbReference type="InterPro" id="IPR050090">
    <property type="entry name" value="Tyrosine_recombinase_XerCD"/>
</dbReference>
<comment type="caution">
    <text evidence="7">The sequence shown here is derived from an EMBL/GenBank/DDBJ whole genome shotgun (WGS) entry which is preliminary data.</text>
</comment>
<evidence type="ECO:0000256" key="4">
    <source>
        <dbReference type="ARBA" id="ARBA00023172"/>
    </source>
</evidence>
<dbReference type="GO" id="GO:0046872">
    <property type="term" value="F:metal ion binding"/>
    <property type="evidence" value="ECO:0007669"/>
    <property type="project" value="UniProtKB-KW"/>
</dbReference>
<dbReference type="Pfam" id="PF13359">
    <property type="entry name" value="DDE_Tnp_4"/>
    <property type="match status" value="1"/>
</dbReference>
<feature type="region of interest" description="Disordered" evidence="5">
    <location>
        <begin position="630"/>
        <end position="656"/>
    </location>
</feature>
<keyword evidence="4" id="KW-0233">DNA recombination</keyword>
<dbReference type="InterPro" id="IPR013762">
    <property type="entry name" value="Integrase-like_cat_sf"/>
</dbReference>
<dbReference type="InterPro" id="IPR011010">
    <property type="entry name" value="DNA_brk_join_enz"/>
</dbReference>
<dbReference type="CDD" id="cd00397">
    <property type="entry name" value="DNA_BRE_C"/>
    <property type="match status" value="3"/>
</dbReference>
<feature type="domain" description="Tyr recombinase" evidence="6">
    <location>
        <begin position="1587"/>
        <end position="1760"/>
    </location>
</feature>
<reference evidence="7" key="1">
    <citation type="journal article" date="2023" name="Insect Mol. Biol.">
        <title>Genome sequencing provides insights into the evolution of gene families encoding plant cell wall-degrading enzymes in longhorned beetles.</title>
        <authorList>
            <person name="Shin N.R."/>
            <person name="Okamura Y."/>
            <person name="Kirsch R."/>
            <person name="Pauchet Y."/>
        </authorList>
    </citation>
    <scope>NUCLEOTIDE SEQUENCE</scope>
    <source>
        <strain evidence="7">AMC_N1</strain>
    </source>
</reference>
<keyword evidence="8" id="KW-1185">Reference proteome</keyword>
<dbReference type="EMBL" id="JAPWTK010000019">
    <property type="protein sequence ID" value="KAJ8958185.1"/>
    <property type="molecule type" value="Genomic_DNA"/>
</dbReference>
<feature type="compositionally biased region" description="Basic residues" evidence="5">
    <location>
        <begin position="637"/>
        <end position="656"/>
    </location>
</feature>
<dbReference type="Proteomes" id="UP001162162">
    <property type="component" value="Unassembled WGS sequence"/>
</dbReference>
<gene>
    <name evidence="7" type="ORF">NQ318_006127</name>
</gene>
<evidence type="ECO:0000259" key="6">
    <source>
        <dbReference type="PROSITE" id="PS51898"/>
    </source>
</evidence>
<evidence type="ECO:0000313" key="7">
    <source>
        <dbReference type="EMBL" id="KAJ8958185.1"/>
    </source>
</evidence>
<comment type="cofactor">
    <cofactor evidence="1">
        <name>a divalent metal cation</name>
        <dbReference type="ChEBI" id="CHEBI:60240"/>
    </cofactor>
</comment>
<protein>
    <recommendedName>
        <fullName evidence="6">Tyr recombinase domain-containing protein</fullName>
    </recommendedName>
</protein>
<feature type="non-terminal residue" evidence="7">
    <location>
        <position position="1"/>
    </location>
</feature>
<dbReference type="SUPFAM" id="SSF56349">
    <property type="entry name" value="DNA breaking-rejoining enzymes"/>
    <property type="match status" value="5"/>
</dbReference>
<dbReference type="InterPro" id="IPR002104">
    <property type="entry name" value="Integrase_catalytic"/>
</dbReference>
<evidence type="ECO:0000256" key="2">
    <source>
        <dbReference type="ARBA" id="ARBA00022723"/>
    </source>
</evidence>
<dbReference type="GO" id="GO:0015074">
    <property type="term" value="P:DNA integration"/>
    <property type="evidence" value="ECO:0007669"/>
    <property type="project" value="InterPro"/>
</dbReference>